<keyword evidence="1" id="KW-0472">Membrane</keyword>
<feature type="transmembrane region" description="Helical" evidence="1">
    <location>
        <begin position="55"/>
        <end position="74"/>
    </location>
</feature>
<comment type="caution">
    <text evidence="3">The sequence shown here is derived from an EMBL/GenBank/DDBJ whole genome shotgun (WGS) entry which is preliminary data.</text>
</comment>
<evidence type="ECO:0000313" key="4">
    <source>
        <dbReference type="Proteomes" id="UP001175227"/>
    </source>
</evidence>
<feature type="transmembrane region" description="Helical" evidence="1">
    <location>
        <begin position="134"/>
        <end position="152"/>
    </location>
</feature>
<feature type="transmembrane region" description="Helical" evidence="1">
    <location>
        <begin position="184"/>
        <end position="213"/>
    </location>
</feature>
<feature type="domain" description="DUF6535" evidence="2">
    <location>
        <begin position="33"/>
        <end position="213"/>
    </location>
</feature>
<evidence type="ECO:0000256" key="1">
    <source>
        <dbReference type="SAM" id="Phobius"/>
    </source>
</evidence>
<protein>
    <recommendedName>
        <fullName evidence="2">DUF6535 domain-containing protein</fullName>
    </recommendedName>
</protein>
<name>A0AA39N839_9AGAR</name>
<accession>A0AA39N839</accession>
<keyword evidence="1" id="KW-0812">Transmembrane</keyword>
<dbReference type="InterPro" id="IPR045338">
    <property type="entry name" value="DUF6535"/>
</dbReference>
<proteinExistence type="predicted"/>
<evidence type="ECO:0000313" key="3">
    <source>
        <dbReference type="EMBL" id="KAK0460775.1"/>
    </source>
</evidence>
<sequence>MVKLNETLVKDDYEQKYPEDSPGSECHPTARVWQILADECQAYDKGKIEVLRDNVDVLLVFAGLFSAVVTTFVAQTSQRLQVDYSQMSAFLLYEMVNIQRAIASGVAVDTISASPLNPTSIFVPSASDRYVNGLWFMSLSLSLITALVAVLAKQWIRQYMLASSESPRDRCRIRQFRYIGFQAWHVPIIVGILPFLLHIALAIFLAGLVVFLLDL</sequence>
<gene>
    <name evidence="3" type="ORF">IW261DRAFT_1349527</name>
</gene>
<reference evidence="3" key="1">
    <citation type="submission" date="2023-06" db="EMBL/GenBank/DDBJ databases">
        <authorList>
            <consortium name="Lawrence Berkeley National Laboratory"/>
            <person name="Ahrendt S."/>
            <person name="Sahu N."/>
            <person name="Indic B."/>
            <person name="Wong-Bajracharya J."/>
            <person name="Merenyi Z."/>
            <person name="Ke H.-M."/>
            <person name="Monk M."/>
            <person name="Kocsube S."/>
            <person name="Drula E."/>
            <person name="Lipzen A."/>
            <person name="Balint B."/>
            <person name="Henrissat B."/>
            <person name="Andreopoulos B."/>
            <person name="Martin F.M."/>
            <person name="Harder C.B."/>
            <person name="Rigling D."/>
            <person name="Ford K.L."/>
            <person name="Foster G.D."/>
            <person name="Pangilinan J."/>
            <person name="Papanicolaou A."/>
            <person name="Barry K."/>
            <person name="LaButti K."/>
            <person name="Viragh M."/>
            <person name="Koriabine M."/>
            <person name="Yan M."/>
            <person name="Riley R."/>
            <person name="Champramary S."/>
            <person name="Plett K.L."/>
            <person name="Tsai I.J."/>
            <person name="Slot J."/>
            <person name="Sipos G."/>
            <person name="Plett J."/>
            <person name="Nagy L.G."/>
            <person name="Grigoriev I.V."/>
        </authorList>
    </citation>
    <scope>NUCLEOTIDE SEQUENCE</scope>
    <source>
        <strain evidence="3">ICMP 16352</strain>
    </source>
</reference>
<organism evidence="3 4">
    <name type="scientific">Armillaria novae-zelandiae</name>
    <dbReference type="NCBI Taxonomy" id="153914"/>
    <lineage>
        <taxon>Eukaryota</taxon>
        <taxon>Fungi</taxon>
        <taxon>Dikarya</taxon>
        <taxon>Basidiomycota</taxon>
        <taxon>Agaricomycotina</taxon>
        <taxon>Agaricomycetes</taxon>
        <taxon>Agaricomycetidae</taxon>
        <taxon>Agaricales</taxon>
        <taxon>Marasmiineae</taxon>
        <taxon>Physalacriaceae</taxon>
        <taxon>Armillaria</taxon>
    </lineage>
</organism>
<feature type="non-terminal residue" evidence="3">
    <location>
        <position position="1"/>
    </location>
</feature>
<dbReference type="AlphaFoldDB" id="A0AA39N839"/>
<keyword evidence="4" id="KW-1185">Reference proteome</keyword>
<dbReference type="EMBL" id="JAUEPR010000167">
    <property type="protein sequence ID" value="KAK0460775.1"/>
    <property type="molecule type" value="Genomic_DNA"/>
</dbReference>
<dbReference type="Proteomes" id="UP001175227">
    <property type="component" value="Unassembled WGS sequence"/>
</dbReference>
<keyword evidence="1" id="KW-1133">Transmembrane helix</keyword>
<dbReference type="Pfam" id="PF20153">
    <property type="entry name" value="DUF6535"/>
    <property type="match status" value="1"/>
</dbReference>
<evidence type="ECO:0000259" key="2">
    <source>
        <dbReference type="Pfam" id="PF20153"/>
    </source>
</evidence>